<dbReference type="EMBL" id="OX596086">
    <property type="protein sequence ID" value="CAM9927426.1"/>
    <property type="molecule type" value="Genomic_DNA"/>
</dbReference>
<reference evidence="1" key="2">
    <citation type="submission" date="2025-03" db="EMBL/GenBank/DDBJ databases">
        <authorList>
            <consortium name="ELIXIR-Norway"/>
            <consortium name="Elixir Norway"/>
        </authorList>
    </citation>
    <scope>NUCLEOTIDE SEQUENCE</scope>
</reference>
<sequence>MLERKLELLSKAVGAPTFAVSSEKVAVKLIVSNPGWLRAQPTVGFLANGPV</sequence>
<feature type="non-terminal residue" evidence="1">
    <location>
        <position position="51"/>
    </location>
</feature>
<dbReference type="Proteomes" id="UP001162501">
    <property type="component" value="Chromosome 2"/>
</dbReference>
<gene>
    <name evidence="1" type="ORF">MRATA1EN22A_LOCUS9481</name>
</gene>
<accession>A0AC59YRD6</accession>
<reference evidence="1" key="1">
    <citation type="submission" date="2023-05" db="EMBL/GenBank/DDBJ databases">
        <authorList>
            <consortium name="ELIXIR-Norway"/>
        </authorList>
    </citation>
    <scope>NUCLEOTIDE SEQUENCE</scope>
</reference>
<protein>
    <submittedName>
        <fullName evidence="1">Uncharacterized protein</fullName>
    </submittedName>
</protein>
<proteinExistence type="predicted"/>
<organism evidence="1 2">
    <name type="scientific">Rangifer tarandus platyrhynchus</name>
    <name type="common">Svalbard reindeer</name>
    <dbReference type="NCBI Taxonomy" id="3082113"/>
    <lineage>
        <taxon>Eukaryota</taxon>
        <taxon>Metazoa</taxon>
        <taxon>Chordata</taxon>
        <taxon>Craniata</taxon>
        <taxon>Vertebrata</taxon>
        <taxon>Euteleostomi</taxon>
        <taxon>Mammalia</taxon>
        <taxon>Eutheria</taxon>
        <taxon>Laurasiatheria</taxon>
        <taxon>Artiodactyla</taxon>
        <taxon>Ruminantia</taxon>
        <taxon>Pecora</taxon>
        <taxon>Cervidae</taxon>
        <taxon>Odocoileinae</taxon>
        <taxon>Rangifer</taxon>
    </lineage>
</organism>
<evidence type="ECO:0000313" key="1">
    <source>
        <dbReference type="EMBL" id="CAM9927426.1"/>
    </source>
</evidence>
<evidence type="ECO:0000313" key="2">
    <source>
        <dbReference type="Proteomes" id="UP001162501"/>
    </source>
</evidence>
<name>A0AC59YRD6_RANTA</name>